<dbReference type="PANTHER" id="PTHR38926:SF5">
    <property type="entry name" value="F-BOX AND LEUCINE-RICH REPEAT PROTEIN 6"/>
    <property type="match status" value="1"/>
</dbReference>
<organism evidence="4 5">
    <name type="scientific">Mycena metata</name>
    <dbReference type="NCBI Taxonomy" id="1033252"/>
    <lineage>
        <taxon>Eukaryota</taxon>
        <taxon>Fungi</taxon>
        <taxon>Dikarya</taxon>
        <taxon>Basidiomycota</taxon>
        <taxon>Agaricomycotina</taxon>
        <taxon>Agaricomycetes</taxon>
        <taxon>Agaricomycetidae</taxon>
        <taxon>Agaricales</taxon>
        <taxon>Marasmiineae</taxon>
        <taxon>Mycenaceae</taxon>
        <taxon>Mycena</taxon>
    </lineage>
</organism>
<feature type="region of interest" description="Disordered" evidence="2">
    <location>
        <begin position="821"/>
        <end position="875"/>
    </location>
</feature>
<sequence length="875" mass="99392">MADPQAARERRVADRARILDIAARIIDLECSHRALRAEKKLLEAEQETLQERLDAYTYPVLTLPPEIVSEIFVHFLPVYPKRALQKGLLSPITLGQVCRLWRQIAFSTPQLWRTFTLVLYADASERSYQADHVRMEAALRRSGSSPLSVQVFSYSRPETTPLFDTLMAHRARWQHLQLFVQIHNLAAIDGPFPLLRSLTTSVWIPRAEDARRRSAAFRASPLLHRVAIRQYEEVFHDMLPWSQLTVLAIQSIQIKQCVTILALTPLLVYCDLTFSRHEEGGTEDDMPSPIGLAHMKQLKLRGHSPLLNPLSISTLPALQRLHVDEASLQPDPIAALQSLLSRWGSSPQEIRIGFPALAIHLYSAALPSIVFSSTQRERLPIRFLGPLSTNPGLEAANIDEEGDWEEAPLPEEEDSASSDFGKDLLIFSHLFSDFPSRRRRGSRPPNSNISNKIETKRKYLYPSHENSHHPLLLSLYHHLLFFAILPETVQERLDAYTYPVLTLPPELVSDIFVHFLPVYPKRAPHTGLLSPTTLGQICRLWREIAFSTPKLWRTFKFVLLARDSKRSGQVDHVRMEAALRRSRSCPLSVELRYFRPETTPLFETIIAHRARWQHLRLFVLVANLAAIEGPFPLLRSLKTTVWISTIEDARRRSTAFRASPLLHRVAIAQYEEVFRDMLPWSQLTVLLIQSIQIKQCMTILALAPLLVYCDLTFSRHEEGVDPEDDMPRSHIGLTHMKHLKLRGPRQLSNPLSVLLLPALQRLHIDEASLQPDPIAALRSLLSYWGSRPREIRIGFPSQVPIDYAAALPAVVFSSTRRQPLPIGFLHPRPGPEAAHIDEGDWEEEEEAPLSEDEDSASLDSAAESDVQQATDDDSE</sequence>
<dbReference type="Proteomes" id="UP001215598">
    <property type="component" value="Unassembled WGS sequence"/>
</dbReference>
<feature type="coiled-coil region" evidence="1">
    <location>
        <begin position="25"/>
        <end position="52"/>
    </location>
</feature>
<evidence type="ECO:0000256" key="2">
    <source>
        <dbReference type="SAM" id="MobiDB-lite"/>
    </source>
</evidence>
<keyword evidence="5" id="KW-1185">Reference proteome</keyword>
<feature type="domain" description="F-box" evidence="3">
    <location>
        <begin position="61"/>
        <end position="116"/>
    </location>
</feature>
<dbReference type="InterPro" id="IPR001810">
    <property type="entry name" value="F-box_dom"/>
</dbReference>
<gene>
    <name evidence="4" type="ORF">B0H16DRAFT_1751049</name>
</gene>
<evidence type="ECO:0000313" key="5">
    <source>
        <dbReference type="Proteomes" id="UP001215598"/>
    </source>
</evidence>
<evidence type="ECO:0000259" key="3">
    <source>
        <dbReference type="Pfam" id="PF12937"/>
    </source>
</evidence>
<dbReference type="PANTHER" id="PTHR38926">
    <property type="entry name" value="F-BOX DOMAIN CONTAINING PROTEIN, EXPRESSED"/>
    <property type="match status" value="1"/>
</dbReference>
<accession>A0AAD7DM10</accession>
<protein>
    <recommendedName>
        <fullName evidence="3">F-box domain-containing protein</fullName>
    </recommendedName>
</protein>
<dbReference type="Pfam" id="PF12937">
    <property type="entry name" value="F-box-like"/>
    <property type="match status" value="1"/>
</dbReference>
<comment type="caution">
    <text evidence="4">The sequence shown here is derived from an EMBL/GenBank/DDBJ whole genome shotgun (WGS) entry which is preliminary data.</text>
</comment>
<name>A0AAD7DM10_9AGAR</name>
<dbReference type="EMBL" id="JARKIB010000684">
    <property type="protein sequence ID" value="KAJ7694493.1"/>
    <property type="molecule type" value="Genomic_DNA"/>
</dbReference>
<evidence type="ECO:0000256" key="1">
    <source>
        <dbReference type="SAM" id="Coils"/>
    </source>
</evidence>
<proteinExistence type="predicted"/>
<dbReference type="InterPro" id="IPR036047">
    <property type="entry name" value="F-box-like_dom_sf"/>
</dbReference>
<dbReference type="SUPFAM" id="SSF81383">
    <property type="entry name" value="F-box domain"/>
    <property type="match status" value="1"/>
</dbReference>
<evidence type="ECO:0000313" key="4">
    <source>
        <dbReference type="EMBL" id="KAJ7694493.1"/>
    </source>
</evidence>
<feature type="compositionally biased region" description="Acidic residues" evidence="2">
    <location>
        <begin position="839"/>
        <end position="856"/>
    </location>
</feature>
<keyword evidence="1" id="KW-0175">Coiled coil</keyword>
<dbReference type="AlphaFoldDB" id="A0AAD7DM10"/>
<reference evidence="4" key="1">
    <citation type="submission" date="2023-03" db="EMBL/GenBank/DDBJ databases">
        <title>Massive genome expansion in bonnet fungi (Mycena s.s.) driven by repeated elements and novel gene families across ecological guilds.</title>
        <authorList>
            <consortium name="Lawrence Berkeley National Laboratory"/>
            <person name="Harder C.B."/>
            <person name="Miyauchi S."/>
            <person name="Viragh M."/>
            <person name="Kuo A."/>
            <person name="Thoen E."/>
            <person name="Andreopoulos B."/>
            <person name="Lu D."/>
            <person name="Skrede I."/>
            <person name="Drula E."/>
            <person name="Henrissat B."/>
            <person name="Morin E."/>
            <person name="Kohler A."/>
            <person name="Barry K."/>
            <person name="LaButti K."/>
            <person name="Morin E."/>
            <person name="Salamov A."/>
            <person name="Lipzen A."/>
            <person name="Mereny Z."/>
            <person name="Hegedus B."/>
            <person name="Baldrian P."/>
            <person name="Stursova M."/>
            <person name="Weitz H."/>
            <person name="Taylor A."/>
            <person name="Grigoriev I.V."/>
            <person name="Nagy L.G."/>
            <person name="Martin F."/>
            <person name="Kauserud H."/>
        </authorList>
    </citation>
    <scope>NUCLEOTIDE SEQUENCE</scope>
    <source>
        <strain evidence="4">CBHHK182m</strain>
    </source>
</reference>
<dbReference type="Gene3D" id="1.20.1280.50">
    <property type="match status" value="2"/>
</dbReference>